<evidence type="ECO:0000256" key="8">
    <source>
        <dbReference type="ARBA" id="ARBA00022676"/>
    </source>
</evidence>
<evidence type="ECO:0000313" key="12">
    <source>
        <dbReference type="EMBL" id="KOO34727.1"/>
    </source>
</evidence>
<evidence type="ECO:0000256" key="6">
    <source>
        <dbReference type="ARBA" id="ARBA00011893"/>
    </source>
</evidence>
<keyword evidence="8 12" id="KW-0328">Glycosyltransferase</keyword>
<dbReference type="InterPro" id="IPR050120">
    <property type="entry name" value="Adenine_PRTase"/>
</dbReference>
<organism evidence="12 13">
    <name type="scientific">Chrysochromulina tobinii</name>
    <dbReference type="NCBI Taxonomy" id="1460289"/>
    <lineage>
        <taxon>Eukaryota</taxon>
        <taxon>Haptista</taxon>
        <taxon>Haptophyta</taxon>
        <taxon>Prymnesiophyceae</taxon>
        <taxon>Prymnesiales</taxon>
        <taxon>Chrysochromulinaceae</taxon>
        <taxon>Chrysochromulina</taxon>
    </lineage>
</organism>
<dbReference type="OrthoDB" id="363185at2759"/>
<reference evidence="13" key="1">
    <citation type="journal article" date="2015" name="PLoS Genet.">
        <title>Genome Sequence and Transcriptome Analyses of Chrysochromulina tobin: Metabolic Tools for Enhanced Algal Fitness in the Prominent Order Prymnesiales (Haptophyceae).</title>
        <authorList>
            <person name="Hovde B.T."/>
            <person name="Deodato C.R."/>
            <person name="Hunsperger H.M."/>
            <person name="Ryken S.A."/>
            <person name="Yost W."/>
            <person name="Jha R.K."/>
            <person name="Patterson J."/>
            <person name="Monnat R.J. Jr."/>
            <person name="Barlow S.B."/>
            <person name="Starkenburg S.R."/>
            <person name="Cattolico R.A."/>
        </authorList>
    </citation>
    <scope>NUCLEOTIDE SEQUENCE</scope>
    <source>
        <strain evidence="13">CCMP291</strain>
    </source>
</reference>
<dbReference type="PANTHER" id="PTHR11776:SF7">
    <property type="entry name" value="PHOSPHORIBOSYLTRANSFERASE DOMAIN-CONTAINING PROTEIN"/>
    <property type="match status" value="1"/>
</dbReference>
<protein>
    <recommendedName>
        <fullName evidence="6">adenine phosphoribosyltransferase</fullName>
        <ecNumber evidence="6">2.4.2.7</ecNumber>
    </recommendedName>
</protein>
<keyword evidence="9 12" id="KW-0808">Transferase</keyword>
<comment type="caution">
    <text evidence="12">The sequence shown here is derived from an EMBL/GenBank/DDBJ whole genome shotgun (WGS) entry which is preliminary data.</text>
</comment>
<dbReference type="Gene3D" id="3.40.50.2020">
    <property type="match status" value="1"/>
</dbReference>
<accession>A0A0M0K7Y9</accession>
<dbReference type="EC" id="2.4.2.7" evidence="6"/>
<dbReference type="InterPro" id="IPR029057">
    <property type="entry name" value="PRTase-like"/>
</dbReference>
<comment type="similarity">
    <text evidence="4">Belongs to the purine/pyrimidine phosphoribosyltransferase family.</text>
</comment>
<comment type="pathway">
    <text evidence="3">Purine metabolism; AMP biosynthesis via salvage pathway; AMP from adenine: step 1/1.</text>
</comment>
<dbReference type="CDD" id="cd06223">
    <property type="entry name" value="PRTases_typeI"/>
    <property type="match status" value="1"/>
</dbReference>
<evidence type="ECO:0000313" key="13">
    <source>
        <dbReference type="Proteomes" id="UP000037460"/>
    </source>
</evidence>
<dbReference type="SUPFAM" id="SSF53271">
    <property type="entry name" value="PRTase-like"/>
    <property type="match status" value="1"/>
</dbReference>
<gene>
    <name evidence="12" type="ORF">Ctob_015783</name>
</gene>
<evidence type="ECO:0000256" key="10">
    <source>
        <dbReference type="ARBA" id="ARBA00022726"/>
    </source>
</evidence>
<comment type="catalytic activity">
    <reaction evidence="1">
        <text>AMP + diphosphate = 5-phospho-alpha-D-ribose 1-diphosphate + adenine</text>
        <dbReference type="Rhea" id="RHEA:16609"/>
        <dbReference type="ChEBI" id="CHEBI:16708"/>
        <dbReference type="ChEBI" id="CHEBI:33019"/>
        <dbReference type="ChEBI" id="CHEBI:58017"/>
        <dbReference type="ChEBI" id="CHEBI:456215"/>
        <dbReference type="EC" id="2.4.2.7"/>
    </reaction>
</comment>
<evidence type="ECO:0000256" key="4">
    <source>
        <dbReference type="ARBA" id="ARBA00008391"/>
    </source>
</evidence>
<evidence type="ECO:0000256" key="9">
    <source>
        <dbReference type="ARBA" id="ARBA00022679"/>
    </source>
</evidence>
<dbReference type="Pfam" id="PF00156">
    <property type="entry name" value="Pribosyltran"/>
    <property type="match status" value="1"/>
</dbReference>
<name>A0A0M0K7Y9_9EUKA</name>
<dbReference type="AlphaFoldDB" id="A0A0M0K7Y9"/>
<evidence type="ECO:0000256" key="3">
    <source>
        <dbReference type="ARBA" id="ARBA00004659"/>
    </source>
</evidence>
<dbReference type="Proteomes" id="UP000037460">
    <property type="component" value="Unassembled WGS sequence"/>
</dbReference>
<comment type="subunit">
    <text evidence="5">Homodimer.</text>
</comment>
<dbReference type="EMBL" id="JWZX01001120">
    <property type="protein sequence ID" value="KOO34727.1"/>
    <property type="molecule type" value="Genomic_DNA"/>
</dbReference>
<sequence>MAEALPPSPPPMTSAAYEQDGEAAKRIAAVIPYYPFKGIARFYDITGFLTRPDIFQEVVDIFVARYRGKQIDSIGGFDARGFVLGPPIALALKIPFFMFRKPGKMPNGISSSAFSVEYGKREGMCLPRGMPLHKGDPMMKSTVVKEGDRVLLIDDLVATGGTLSSGIELVRKVGATVVECACVVELKLFIDPPPESGLPNRTKMWKEKGIDDVPVWGLISEDVLTLQGELPEGYVDDGEEH</sequence>
<keyword evidence="10" id="KW-0660">Purine salvage</keyword>
<dbReference type="InterPro" id="IPR000836">
    <property type="entry name" value="PRTase_dom"/>
</dbReference>
<dbReference type="GO" id="GO:0003999">
    <property type="term" value="F:adenine phosphoribosyltransferase activity"/>
    <property type="evidence" value="ECO:0007669"/>
    <property type="project" value="UniProtKB-EC"/>
</dbReference>
<evidence type="ECO:0000259" key="11">
    <source>
        <dbReference type="Pfam" id="PF00156"/>
    </source>
</evidence>
<keyword evidence="7" id="KW-0963">Cytoplasm</keyword>
<keyword evidence="13" id="KW-1185">Reference proteome</keyword>
<comment type="subcellular location">
    <subcellularLocation>
        <location evidence="2">Cytoplasm</location>
    </subcellularLocation>
</comment>
<dbReference type="GO" id="GO:0005737">
    <property type="term" value="C:cytoplasm"/>
    <property type="evidence" value="ECO:0007669"/>
    <property type="project" value="UniProtKB-SubCell"/>
</dbReference>
<feature type="domain" description="Phosphoribosyltransferase" evidence="11">
    <location>
        <begin position="52"/>
        <end position="185"/>
    </location>
</feature>
<evidence type="ECO:0000256" key="5">
    <source>
        <dbReference type="ARBA" id="ARBA00011738"/>
    </source>
</evidence>
<dbReference type="PANTHER" id="PTHR11776">
    <property type="entry name" value="ADENINE PHOSPHORIBOSYLTRANSFERASE"/>
    <property type="match status" value="1"/>
</dbReference>
<evidence type="ECO:0000256" key="2">
    <source>
        <dbReference type="ARBA" id="ARBA00004496"/>
    </source>
</evidence>
<dbReference type="GO" id="GO:0006166">
    <property type="term" value="P:purine ribonucleoside salvage"/>
    <property type="evidence" value="ECO:0007669"/>
    <property type="project" value="UniProtKB-KW"/>
</dbReference>
<evidence type="ECO:0000256" key="1">
    <source>
        <dbReference type="ARBA" id="ARBA00000868"/>
    </source>
</evidence>
<dbReference type="NCBIfam" id="NF002636">
    <property type="entry name" value="PRK02304.1-5"/>
    <property type="match status" value="1"/>
</dbReference>
<proteinExistence type="inferred from homology"/>
<evidence type="ECO:0000256" key="7">
    <source>
        <dbReference type="ARBA" id="ARBA00022490"/>
    </source>
</evidence>